<proteinExistence type="predicted"/>
<evidence type="ECO:0000256" key="1">
    <source>
        <dbReference type="ARBA" id="ARBA00004251"/>
    </source>
</evidence>
<keyword evidence="10" id="KW-0393">Immunoglobulin domain</keyword>
<dbReference type="InterPro" id="IPR051713">
    <property type="entry name" value="T-cell_Activation_Regulation"/>
</dbReference>
<keyword evidence="14" id="KW-1185">Reference proteome</keyword>
<dbReference type="AlphaFoldDB" id="A0A9Y3S2E6"/>
<dbReference type="InterPro" id="IPR007110">
    <property type="entry name" value="Ig-like_dom"/>
</dbReference>
<feature type="non-terminal residue" evidence="15">
    <location>
        <position position="307"/>
    </location>
</feature>
<evidence type="ECO:0000256" key="8">
    <source>
        <dbReference type="ARBA" id="ARBA00023170"/>
    </source>
</evidence>
<evidence type="ECO:0000313" key="15">
    <source>
        <dbReference type="RefSeq" id="XP_005753566.1"/>
    </source>
</evidence>
<name>A0A9Y3S2E6_9CICH</name>
<keyword evidence="9" id="KW-0325">Glycoprotein</keyword>
<keyword evidence="6 11" id="KW-0472">Membrane</keyword>
<dbReference type="InterPro" id="IPR013783">
    <property type="entry name" value="Ig-like_fold"/>
</dbReference>
<evidence type="ECO:0000256" key="2">
    <source>
        <dbReference type="ARBA" id="ARBA00022475"/>
    </source>
</evidence>
<feature type="transmembrane region" description="Helical" evidence="11">
    <location>
        <begin position="141"/>
        <end position="163"/>
    </location>
</feature>
<keyword evidence="2" id="KW-1003">Cell membrane</keyword>
<evidence type="ECO:0000256" key="10">
    <source>
        <dbReference type="ARBA" id="ARBA00023319"/>
    </source>
</evidence>
<evidence type="ECO:0000256" key="11">
    <source>
        <dbReference type="SAM" id="Phobius"/>
    </source>
</evidence>
<comment type="subcellular location">
    <subcellularLocation>
        <location evidence="1">Cell membrane</location>
        <topology evidence="1">Single-pass type I membrane protein</topology>
    </subcellularLocation>
</comment>
<dbReference type="SUPFAM" id="SSF48726">
    <property type="entry name" value="Immunoglobulin"/>
    <property type="match status" value="2"/>
</dbReference>
<dbReference type="GO" id="GO:0007166">
    <property type="term" value="P:cell surface receptor signaling pathway"/>
    <property type="evidence" value="ECO:0007669"/>
    <property type="project" value="TreeGrafter"/>
</dbReference>
<dbReference type="Pfam" id="PF07686">
    <property type="entry name" value="V-set"/>
    <property type="match status" value="1"/>
</dbReference>
<dbReference type="GO" id="GO:0042130">
    <property type="term" value="P:negative regulation of T cell proliferation"/>
    <property type="evidence" value="ECO:0007669"/>
    <property type="project" value="TreeGrafter"/>
</dbReference>
<feature type="domain" description="Ig-like" evidence="13">
    <location>
        <begin position="5"/>
        <end position="135"/>
    </location>
</feature>
<evidence type="ECO:0000256" key="6">
    <source>
        <dbReference type="ARBA" id="ARBA00023136"/>
    </source>
</evidence>
<evidence type="ECO:0000256" key="9">
    <source>
        <dbReference type="ARBA" id="ARBA00023180"/>
    </source>
</evidence>
<reference evidence="15" key="1">
    <citation type="submission" date="2025-08" db="UniProtKB">
        <authorList>
            <consortium name="RefSeq"/>
        </authorList>
    </citation>
    <scope>IDENTIFICATION</scope>
</reference>
<dbReference type="Proteomes" id="UP000695023">
    <property type="component" value="Unplaced"/>
</dbReference>
<dbReference type="GO" id="GO:0071222">
    <property type="term" value="P:cellular response to lipopolysaccharide"/>
    <property type="evidence" value="ECO:0007669"/>
    <property type="project" value="TreeGrafter"/>
</dbReference>
<dbReference type="InterPro" id="IPR013106">
    <property type="entry name" value="Ig_V-set"/>
</dbReference>
<keyword evidence="3 11" id="KW-0812">Transmembrane</keyword>
<feature type="chain" id="PRO_5041237237" evidence="12">
    <location>
        <begin position="20"/>
        <end position="307"/>
    </location>
</feature>
<dbReference type="RefSeq" id="XP_005753566.1">
    <property type="nucleotide sequence ID" value="XM_005753509.1"/>
</dbReference>
<accession>A0A9Y3S2E6</accession>
<dbReference type="GO" id="GO:0006955">
    <property type="term" value="P:immune response"/>
    <property type="evidence" value="ECO:0007669"/>
    <property type="project" value="TreeGrafter"/>
</dbReference>
<keyword evidence="5 11" id="KW-1133">Transmembrane helix</keyword>
<evidence type="ECO:0000256" key="4">
    <source>
        <dbReference type="ARBA" id="ARBA00022729"/>
    </source>
</evidence>
<gene>
    <name evidence="15" type="primary">LOC102202387</name>
</gene>
<evidence type="ECO:0000313" key="14">
    <source>
        <dbReference type="Proteomes" id="UP000695023"/>
    </source>
</evidence>
<keyword evidence="8" id="KW-0675">Receptor</keyword>
<dbReference type="PANTHER" id="PTHR25466">
    <property type="entry name" value="T-LYMPHOCYTE ACTIVATION ANTIGEN"/>
    <property type="match status" value="1"/>
</dbReference>
<keyword evidence="7" id="KW-1015">Disulfide bond</keyword>
<dbReference type="GeneID" id="102202387"/>
<dbReference type="Gene3D" id="2.60.40.10">
    <property type="entry name" value="Immunoglobulins"/>
    <property type="match status" value="2"/>
</dbReference>
<dbReference type="GO" id="GO:0009897">
    <property type="term" value="C:external side of plasma membrane"/>
    <property type="evidence" value="ECO:0007669"/>
    <property type="project" value="TreeGrafter"/>
</dbReference>
<dbReference type="SMART" id="SM00409">
    <property type="entry name" value="IG"/>
    <property type="match status" value="1"/>
</dbReference>
<dbReference type="InterPro" id="IPR003599">
    <property type="entry name" value="Ig_sub"/>
</dbReference>
<dbReference type="GO" id="GO:0042102">
    <property type="term" value="P:positive regulation of T cell proliferation"/>
    <property type="evidence" value="ECO:0007669"/>
    <property type="project" value="TreeGrafter"/>
</dbReference>
<dbReference type="InterPro" id="IPR036179">
    <property type="entry name" value="Ig-like_dom_sf"/>
</dbReference>
<evidence type="ECO:0000256" key="5">
    <source>
        <dbReference type="ARBA" id="ARBA00022989"/>
    </source>
</evidence>
<evidence type="ECO:0000259" key="13">
    <source>
        <dbReference type="PROSITE" id="PS50835"/>
    </source>
</evidence>
<feature type="signal peptide" evidence="12">
    <location>
        <begin position="1"/>
        <end position="19"/>
    </location>
</feature>
<evidence type="ECO:0000256" key="3">
    <source>
        <dbReference type="ARBA" id="ARBA00022692"/>
    </source>
</evidence>
<organism evidence="14 15">
    <name type="scientific">Pundamilia nyererei</name>
    <dbReference type="NCBI Taxonomy" id="303518"/>
    <lineage>
        <taxon>Eukaryota</taxon>
        <taxon>Metazoa</taxon>
        <taxon>Chordata</taxon>
        <taxon>Craniata</taxon>
        <taxon>Vertebrata</taxon>
        <taxon>Euteleostomi</taxon>
        <taxon>Actinopterygii</taxon>
        <taxon>Neopterygii</taxon>
        <taxon>Teleostei</taxon>
        <taxon>Neoteleostei</taxon>
        <taxon>Acanthomorphata</taxon>
        <taxon>Ovalentaria</taxon>
        <taxon>Cichlomorphae</taxon>
        <taxon>Cichliformes</taxon>
        <taxon>Cichlidae</taxon>
        <taxon>African cichlids</taxon>
        <taxon>Pseudocrenilabrinae</taxon>
        <taxon>Haplochromini</taxon>
        <taxon>Pundamilia</taxon>
    </lineage>
</organism>
<keyword evidence="4 12" id="KW-0732">Signal</keyword>
<dbReference type="GO" id="GO:0031295">
    <property type="term" value="P:T cell costimulation"/>
    <property type="evidence" value="ECO:0007669"/>
    <property type="project" value="TreeGrafter"/>
</dbReference>
<dbReference type="PROSITE" id="PS50835">
    <property type="entry name" value="IG_LIKE"/>
    <property type="match status" value="1"/>
</dbReference>
<protein>
    <submittedName>
        <fullName evidence="15">Uncharacterized protein LOC102202387</fullName>
    </submittedName>
</protein>
<evidence type="ECO:0000256" key="12">
    <source>
        <dbReference type="SAM" id="SignalP"/>
    </source>
</evidence>
<evidence type="ECO:0000256" key="7">
    <source>
        <dbReference type="ARBA" id="ARBA00023157"/>
    </source>
</evidence>
<dbReference type="PANTHER" id="PTHR25466:SF9">
    <property type="entry name" value="FIBRONECTIN TYPE-III DOMAIN-CONTAINING PROTEIN"/>
    <property type="match status" value="1"/>
</dbReference>
<sequence length="307" mass="34671">MLKSPFSVFLFCLLRHLDCTVSQHASRVQVYEGAEFVLLPCQVPADVSSDSTAVVWNRDEFTIPMVHKRVQSSDDLTNQNLRYLGRTSMRATALQTGDLSLTLRNPTVSDSGTYTCTARKTGDDLKEIHVQLKVSEPPPRWPIVVAFVVPVLLLAVIFGALVYHANNKVKNRAVSMLKAEKVTEGAEYIKLLWNKSEVPPAAVRVKWTREQPEHGEICECVKDQTGQWKLESGPVYKGRVQMDQLTEGDFTLTLMKPHCDDGGVYLFVVYGQDGKPIKVTVVVLWVKETWWKIITGLFERRALHNEE</sequence>